<dbReference type="NCBIfam" id="NF047389">
    <property type="entry name" value="ATPase_Sll1717"/>
    <property type="match status" value="1"/>
</dbReference>
<reference evidence="1 2" key="1">
    <citation type="submission" date="2016-10" db="EMBL/GenBank/DDBJ databases">
        <authorList>
            <person name="de Groot N.N."/>
        </authorList>
    </citation>
    <scope>NUCLEOTIDE SEQUENCE [LARGE SCALE GENOMIC DNA]</scope>
    <source>
        <strain evidence="1 2">DSM 19547</strain>
    </source>
</reference>
<dbReference type="InterPro" id="IPR059206">
    <property type="entry name" value="Sll1717-like"/>
</dbReference>
<dbReference type="Proteomes" id="UP000199356">
    <property type="component" value="Unassembled WGS sequence"/>
</dbReference>
<organism evidence="1 2">
    <name type="scientific">Tranquillimonas alkanivorans</name>
    <dbReference type="NCBI Taxonomy" id="441119"/>
    <lineage>
        <taxon>Bacteria</taxon>
        <taxon>Pseudomonadati</taxon>
        <taxon>Pseudomonadota</taxon>
        <taxon>Alphaproteobacteria</taxon>
        <taxon>Rhodobacterales</taxon>
        <taxon>Roseobacteraceae</taxon>
        <taxon>Tranquillimonas</taxon>
    </lineage>
</organism>
<protein>
    <submittedName>
        <fullName evidence="1">Uncharacterized protein</fullName>
    </submittedName>
</protein>
<keyword evidence="2" id="KW-1185">Reference proteome</keyword>
<accession>A0A1I5VH26</accession>
<gene>
    <name evidence="1" type="ORF">SAMN04488047_1311</name>
</gene>
<evidence type="ECO:0000313" key="2">
    <source>
        <dbReference type="Proteomes" id="UP000199356"/>
    </source>
</evidence>
<dbReference type="AlphaFoldDB" id="A0A1I5VH26"/>
<dbReference type="EMBL" id="FOXA01000031">
    <property type="protein sequence ID" value="SFQ06844.1"/>
    <property type="molecule type" value="Genomic_DNA"/>
</dbReference>
<dbReference type="STRING" id="441119.SAMN04488047_1311"/>
<name>A0A1I5VH26_9RHOB</name>
<evidence type="ECO:0000313" key="1">
    <source>
        <dbReference type="EMBL" id="SFQ06844.1"/>
    </source>
</evidence>
<proteinExistence type="predicted"/>
<sequence>MAMSHIANSDAVQFMRGIGVDMSIFFQSLWKQVLCIEYIKLILKADDKDKFRFVAKKLIDFVKVDGRREKLERFVGDHEHQFWNTVDENIIEITDALETSVNASLGAEVQKFHARAGYARGLSSEKKVQLQQRARKFVDGKMIAELGQVISILSEYTRQRQDKYFIIIDQLDEPWVDDSVKYQLIQALFEGVKGLQKLRNFKVVVALRNDVYERMVREAPTSQAQIEKYNDHIVRLKWSKEQLWELTEKRINHLFKWKYSSENVHFDHIFKQRVDMRTSTWNYMVERTLMRPRDIINFVNATLQQSEGKSSVSKADLLKGEHRYSELRLETLRYEWQGTFPAIEVLLGTLAGSPPLLFGRERMQRKICRTTLRPDRCHGRNAQGSPLARNPCFRIWGCYP</sequence>